<name>A0A8S9NUA7_BRACR</name>
<accession>A0A8S9NUA7</accession>
<comment type="caution">
    <text evidence="2">The sequence shown here is derived from an EMBL/GenBank/DDBJ whole genome shotgun (WGS) entry which is preliminary data.</text>
</comment>
<sequence length="230" mass="25464">MTLTGSSLARHVALLDRGVGLDGQSCSCLIVGWPFGLSSPTLGVGHSSVMFLFYCWPVGRPTYDSSGVLQRWIIGVQVKVASGDGRAYGDSEQGFSTRVRMDHRDMSQRYGNLFSTSRGHSQSPLPASSCSNEQPRRRKNQEAEIPPGSIVDLFTQILRQVSRNAQPEESLNMEYLNILKTIKCLETYKFKGGINTNVVAGDIYQNDMIDIEDVIINIEEVAKYEYGTAE</sequence>
<reference evidence="2" key="1">
    <citation type="submission" date="2019-12" db="EMBL/GenBank/DDBJ databases">
        <title>Genome sequencing and annotation of Brassica cretica.</title>
        <authorList>
            <person name="Studholme D.J."/>
            <person name="Sarris P."/>
        </authorList>
    </citation>
    <scope>NUCLEOTIDE SEQUENCE</scope>
    <source>
        <strain evidence="2">PFS-109/04</strain>
        <tissue evidence="2">Leaf</tissue>
    </source>
</reference>
<gene>
    <name evidence="2" type="ORF">F2Q69_00007324</name>
</gene>
<dbReference type="AlphaFoldDB" id="A0A8S9NUA7"/>
<dbReference type="EMBL" id="QGKX02001521">
    <property type="protein sequence ID" value="KAF3507316.1"/>
    <property type="molecule type" value="Genomic_DNA"/>
</dbReference>
<feature type="compositionally biased region" description="Polar residues" evidence="1">
    <location>
        <begin position="112"/>
        <end position="133"/>
    </location>
</feature>
<evidence type="ECO:0000313" key="3">
    <source>
        <dbReference type="Proteomes" id="UP000712600"/>
    </source>
</evidence>
<organism evidence="2 3">
    <name type="scientific">Brassica cretica</name>
    <name type="common">Mustard</name>
    <dbReference type="NCBI Taxonomy" id="69181"/>
    <lineage>
        <taxon>Eukaryota</taxon>
        <taxon>Viridiplantae</taxon>
        <taxon>Streptophyta</taxon>
        <taxon>Embryophyta</taxon>
        <taxon>Tracheophyta</taxon>
        <taxon>Spermatophyta</taxon>
        <taxon>Magnoliopsida</taxon>
        <taxon>eudicotyledons</taxon>
        <taxon>Gunneridae</taxon>
        <taxon>Pentapetalae</taxon>
        <taxon>rosids</taxon>
        <taxon>malvids</taxon>
        <taxon>Brassicales</taxon>
        <taxon>Brassicaceae</taxon>
        <taxon>Brassiceae</taxon>
        <taxon>Brassica</taxon>
    </lineage>
</organism>
<evidence type="ECO:0000313" key="2">
    <source>
        <dbReference type="EMBL" id="KAF3507316.1"/>
    </source>
</evidence>
<proteinExistence type="predicted"/>
<protein>
    <submittedName>
        <fullName evidence="2">Uncharacterized protein</fullName>
    </submittedName>
</protein>
<evidence type="ECO:0000256" key="1">
    <source>
        <dbReference type="SAM" id="MobiDB-lite"/>
    </source>
</evidence>
<dbReference type="Proteomes" id="UP000712600">
    <property type="component" value="Unassembled WGS sequence"/>
</dbReference>
<feature type="region of interest" description="Disordered" evidence="1">
    <location>
        <begin position="112"/>
        <end position="145"/>
    </location>
</feature>